<proteinExistence type="predicted"/>
<sequence length="221" mass="24521">MTAQATKKSGQRRANRRGTSTRQHVLDVALRLLATGKPEVVSANMVVKEAAVTWGTVQYQFGDVDGLWAATLAHVLETAGPQIWARPSAGSIDERVTEVINLLWRAFDSPYNAAVSNLRATLAKDRSELQRAYPKTAYALDALDENWAQQFAEFFDGVIVDPRRARQMSALLPSALRGLYLDHAFGLRLNVDDALEGLRQAITGYMTSQAPERAHRKKYAH</sequence>
<dbReference type="InterPro" id="IPR009057">
    <property type="entry name" value="Homeodomain-like_sf"/>
</dbReference>
<evidence type="ECO:0000259" key="4">
    <source>
        <dbReference type="PROSITE" id="PS50977"/>
    </source>
</evidence>
<gene>
    <name evidence="5" type="ORF">MTAB308_4052</name>
</gene>
<dbReference type="RefSeq" id="WP_077101564.1">
    <property type="nucleotide sequence ID" value="NZ_LT717701.1"/>
</dbReference>
<dbReference type="Proteomes" id="UP000241595">
    <property type="component" value="Unassembled WGS sequence"/>
</dbReference>
<dbReference type="Gene3D" id="1.10.357.10">
    <property type="entry name" value="Tetracycline Repressor, domain 2"/>
    <property type="match status" value="1"/>
</dbReference>
<name>A0A2U3NGJ8_9MYCO</name>
<protein>
    <submittedName>
        <fullName evidence="5">TetR family transcriptional regulator</fullName>
    </submittedName>
</protein>
<evidence type="ECO:0000256" key="3">
    <source>
        <dbReference type="SAM" id="MobiDB-lite"/>
    </source>
</evidence>
<dbReference type="EMBL" id="FTRV01000015">
    <property type="protein sequence ID" value="SPM30543.1"/>
    <property type="molecule type" value="Genomic_DNA"/>
</dbReference>
<keyword evidence="6" id="KW-1185">Reference proteome</keyword>
<dbReference type="SUPFAM" id="SSF46689">
    <property type="entry name" value="Homeodomain-like"/>
    <property type="match status" value="1"/>
</dbReference>
<evidence type="ECO:0000256" key="1">
    <source>
        <dbReference type="ARBA" id="ARBA00023125"/>
    </source>
</evidence>
<keyword evidence="1 2" id="KW-0238">DNA-binding</keyword>
<feature type="domain" description="HTH tetR-type" evidence="4">
    <location>
        <begin position="19"/>
        <end position="79"/>
    </location>
</feature>
<dbReference type="InterPro" id="IPR001647">
    <property type="entry name" value="HTH_TetR"/>
</dbReference>
<evidence type="ECO:0000313" key="5">
    <source>
        <dbReference type="EMBL" id="SPM30543.1"/>
    </source>
</evidence>
<dbReference type="PROSITE" id="PS50977">
    <property type="entry name" value="HTH_TETR_2"/>
    <property type="match status" value="1"/>
</dbReference>
<accession>A0A2U3NGJ8</accession>
<dbReference type="GO" id="GO:0003677">
    <property type="term" value="F:DNA binding"/>
    <property type="evidence" value="ECO:0007669"/>
    <property type="project" value="UniProtKB-UniRule"/>
</dbReference>
<dbReference type="AlphaFoldDB" id="A0A2U3NGJ8"/>
<evidence type="ECO:0000256" key="2">
    <source>
        <dbReference type="PROSITE-ProRule" id="PRU00335"/>
    </source>
</evidence>
<feature type="DNA-binding region" description="H-T-H motif" evidence="2">
    <location>
        <begin position="42"/>
        <end position="61"/>
    </location>
</feature>
<evidence type="ECO:0000313" key="6">
    <source>
        <dbReference type="Proteomes" id="UP000241595"/>
    </source>
</evidence>
<reference evidence="5 6" key="1">
    <citation type="submission" date="2017-01" db="EMBL/GenBank/DDBJ databases">
        <authorList>
            <consortium name="Urmite Genomes"/>
        </authorList>
    </citation>
    <scope>NUCLEOTIDE SEQUENCE [LARGE SCALE GENOMIC DNA]</scope>
    <source>
        <strain evidence="5 6">AB308</strain>
    </source>
</reference>
<feature type="region of interest" description="Disordered" evidence="3">
    <location>
        <begin position="1"/>
        <end position="21"/>
    </location>
</feature>
<dbReference type="OrthoDB" id="3773444at2"/>
<organism evidence="5 6">
    <name type="scientific">Mycobacterium terramassiliense</name>
    <dbReference type="NCBI Taxonomy" id="1841859"/>
    <lineage>
        <taxon>Bacteria</taxon>
        <taxon>Bacillati</taxon>
        <taxon>Actinomycetota</taxon>
        <taxon>Actinomycetes</taxon>
        <taxon>Mycobacteriales</taxon>
        <taxon>Mycobacteriaceae</taxon>
        <taxon>Mycobacterium</taxon>
    </lineage>
</organism>